<reference evidence="1" key="1">
    <citation type="submission" date="2025-05" db="UniProtKB">
        <authorList>
            <consortium name="RefSeq"/>
        </authorList>
    </citation>
    <scope>NUCLEOTIDE SEQUENCE [LARGE SCALE GENOMIC DNA]</scope>
</reference>
<sequence length="171" mass="20052">MATTETSSRMTSSSPSRVHHHHHHHLLLCPRHHHLYHHHNLHRHHGNSCDFRCHWHPASFISPPPLPNVATRNDAEAAPCVASPAELNPLEADSSHQMLEQQDYQQQEEVFEDDEEEEPVFVLTDEWREFFARSEAKRKLGSLRRKLRSEWDFCLHIHLSGSPRSCRNLYQ</sequence>
<reference evidence="2" key="2">
    <citation type="submission" date="2025-08" db="UniProtKB">
        <authorList>
            <consortium name="RefSeq"/>
        </authorList>
    </citation>
    <scope>IDENTIFICATION</scope>
    <source>
        <tissue evidence="2">Leaf</tissue>
    </source>
</reference>
<dbReference type="AlphaFoldDB" id="A0A8B8QL02"/>
<evidence type="ECO:0000313" key="1">
    <source>
        <dbReference type="Proteomes" id="UP000827889"/>
    </source>
</evidence>
<dbReference type="PANTHER" id="PTHR48235:SF1">
    <property type="entry name" value="OS01G0916700 PROTEIN"/>
    <property type="match status" value="1"/>
</dbReference>
<dbReference type="RefSeq" id="XP_030547725.2">
    <property type="nucleotide sequence ID" value="XM_030691865.2"/>
</dbReference>
<dbReference type="PANTHER" id="PTHR48235">
    <property type="entry name" value="OS01G0916700 PROTEIN"/>
    <property type="match status" value="1"/>
</dbReference>
<gene>
    <name evidence="2" type="primary">LOC115753306</name>
</gene>
<dbReference type="Proteomes" id="UP000827889">
    <property type="component" value="Chromosome 1"/>
</dbReference>
<organism evidence="1 2">
    <name type="scientific">Rhodamnia argentea</name>
    <dbReference type="NCBI Taxonomy" id="178133"/>
    <lineage>
        <taxon>Eukaryota</taxon>
        <taxon>Viridiplantae</taxon>
        <taxon>Streptophyta</taxon>
        <taxon>Embryophyta</taxon>
        <taxon>Tracheophyta</taxon>
        <taxon>Spermatophyta</taxon>
        <taxon>Magnoliopsida</taxon>
        <taxon>eudicotyledons</taxon>
        <taxon>Gunneridae</taxon>
        <taxon>Pentapetalae</taxon>
        <taxon>rosids</taxon>
        <taxon>malvids</taxon>
        <taxon>Myrtales</taxon>
        <taxon>Myrtaceae</taxon>
        <taxon>Myrtoideae</taxon>
        <taxon>Myrteae</taxon>
        <taxon>Australasian group</taxon>
        <taxon>Rhodamnia</taxon>
    </lineage>
</organism>
<accession>A0A8B8QL02</accession>
<name>A0A8B8QL02_9MYRT</name>
<proteinExistence type="predicted"/>
<dbReference type="GeneID" id="115753306"/>
<dbReference type="KEGG" id="rarg:115753306"/>
<keyword evidence="1" id="KW-1185">Reference proteome</keyword>
<protein>
    <submittedName>
        <fullName evidence="2">SKI/DACH domain-containing protein 1-like isoform X1</fullName>
    </submittedName>
</protein>
<evidence type="ECO:0000313" key="2">
    <source>
        <dbReference type="RefSeq" id="XP_030547725.2"/>
    </source>
</evidence>